<dbReference type="Pfam" id="PF11707">
    <property type="entry name" value="Npa1"/>
    <property type="match status" value="1"/>
</dbReference>
<dbReference type="EMBL" id="CABIJS010000221">
    <property type="protein sequence ID" value="VUZ46424.1"/>
    <property type="molecule type" value="Genomic_DNA"/>
</dbReference>
<name>A0A564YIQ5_HYMDI</name>
<dbReference type="AlphaFoldDB" id="A0A564YIQ5"/>
<gene>
    <name evidence="2" type="ORF">WMSIL1_LOCUS6196</name>
</gene>
<feature type="domain" description="URB1 N-terminal" evidence="1">
    <location>
        <begin position="72"/>
        <end position="184"/>
    </location>
</feature>
<proteinExistence type="predicted"/>
<evidence type="ECO:0000313" key="3">
    <source>
        <dbReference type="Proteomes" id="UP000321570"/>
    </source>
</evidence>
<dbReference type="InterPro" id="IPR039844">
    <property type="entry name" value="URB1"/>
</dbReference>
<keyword evidence="3" id="KW-1185">Reference proteome</keyword>
<dbReference type="InterPro" id="IPR021714">
    <property type="entry name" value="URB1_N"/>
</dbReference>
<evidence type="ECO:0000259" key="1">
    <source>
        <dbReference type="Pfam" id="PF11707"/>
    </source>
</evidence>
<protein>
    <recommendedName>
        <fullName evidence="1">URB1 N-terminal domain-containing protein</fullName>
    </recommendedName>
</protein>
<dbReference type="GO" id="GO:0000463">
    <property type="term" value="P:maturation of LSU-rRNA from tricistronic rRNA transcript (SSU-rRNA, 5.8S rRNA, LSU-rRNA)"/>
    <property type="evidence" value="ECO:0007669"/>
    <property type="project" value="TreeGrafter"/>
</dbReference>
<dbReference type="GO" id="GO:0005730">
    <property type="term" value="C:nucleolus"/>
    <property type="evidence" value="ECO:0007669"/>
    <property type="project" value="TreeGrafter"/>
</dbReference>
<sequence>MTRCPRSLNEEFEEDVRPPKRTKFAQLTSNPTDLAFFLKQIEESDEDVVKEYLSESTGEELLSLLGTGFDRKSNELAVIFKVLAIIIIRTRKDLSDVYGEVGRRLAEGLLEDAPLSSCFRALKPHSSAEATKASLQLLSAVVSADPLLLGRSLLRSVNFEHPDWIQIARRRNTKDAIDVRTCFIN</sequence>
<dbReference type="PANTHER" id="PTHR13500">
    <property type="entry name" value="NUCLEOLAR PRERIBOSOMAL-ASSOCIATED PROTEIN 1"/>
    <property type="match status" value="1"/>
</dbReference>
<dbReference type="GO" id="GO:0000466">
    <property type="term" value="P:maturation of 5.8S rRNA from tricistronic rRNA transcript (SSU-rRNA, 5.8S rRNA, LSU-rRNA)"/>
    <property type="evidence" value="ECO:0007669"/>
    <property type="project" value="TreeGrafter"/>
</dbReference>
<evidence type="ECO:0000313" key="2">
    <source>
        <dbReference type="EMBL" id="VUZ46424.1"/>
    </source>
</evidence>
<feature type="non-terminal residue" evidence="2">
    <location>
        <position position="185"/>
    </location>
</feature>
<dbReference type="Proteomes" id="UP000321570">
    <property type="component" value="Unassembled WGS sequence"/>
</dbReference>
<organism evidence="2 3">
    <name type="scientific">Hymenolepis diminuta</name>
    <name type="common">Rat tapeworm</name>
    <dbReference type="NCBI Taxonomy" id="6216"/>
    <lineage>
        <taxon>Eukaryota</taxon>
        <taxon>Metazoa</taxon>
        <taxon>Spiralia</taxon>
        <taxon>Lophotrochozoa</taxon>
        <taxon>Platyhelminthes</taxon>
        <taxon>Cestoda</taxon>
        <taxon>Eucestoda</taxon>
        <taxon>Cyclophyllidea</taxon>
        <taxon>Hymenolepididae</taxon>
        <taxon>Hymenolepis</taxon>
    </lineage>
</organism>
<reference evidence="2 3" key="1">
    <citation type="submission" date="2019-07" db="EMBL/GenBank/DDBJ databases">
        <authorList>
            <person name="Jastrzebski P J."/>
            <person name="Paukszto L."/>
            <person name="Jastrzebski P J."/>
        </authorList>
    </citation>
    <scope>NUCLEOTIDE SEQUENCE [LARGE SCALE GENOMIC DNA]</scope>
    <source>
        <strain evidence="2 3">WMS-il1</strain>
    </source>
</reference>
<dbReference type="PANTHER" id="PTHR13500:SF0">
    <property type="entry name" value="NUCLEOLAR PRE-RIBOSOMAL-ASSOCIATED PROTEIN 1"/>
    <property type="match status" value="1"/>
</dbReference>
<accession>A0A564YIQ5</accession>